<evidence type="ECO:0000313" key="2">
    <source>
        <dbReference type="Proteomes" id="UP000472580"/>
    </source>
</evidence>
<dbReference type="EMBL" id="WSRP01000005">
    <property type="protein sequence ID" value="MVX56105.1"/>
    <property type="molecule type" value="Genomic_DNA"/>
</dbReference>
<keyword evidence="2" id="KW-1185">Reference proteome</keyword>
<dbReference type="OrthoDB" id="9156596at2"/>
<gene>
    <name evidence="1" type="ORF">E5987_02650</name>
</gene>
<evidence type="ECO:0000313" key="1">
    <source>
        <dbReference type="EMBL" id="MVX56105.1"/>
    </source>
</evidence>
<organism evidence="1 2">
    <name type="scientific">Parasutterella muris</name>
    <dbReference type="NCBI Taxonomy" id="2565572"/>
    <lineage>
        <taxon>Bacteria</taxon>
        <taxon>Pseudomonadati</taxon>
        <taxon>Pseudomonadota</taxon>
        <taxon>Betaproteobacteria</taxon>
        <taxon>Burkholderiales</taxon>
        <taxon>Sutterellaceae</taxon>
        <taxon>Parasutterella</taxon>
    </lineage>
</organism>
<dbReference type="RefSeq" id="WP_160334537.1">
    <property type="nucleotide sequence ID" value="NZ_CALPCR010000027.1"/>
</dbReference>
<reference evidence="1 2" key="1">
    <citation type="submission" date="2019-12" db="EMBL/GenBank/DDBJ databases">
        <title>Microbes associate with the intestines of laboratory mice.</title>
        <authorList>
            <person name="Navarre W."/>
            <person name="Wong E."/>
        </authorList>
    </citation>
    <scope>NUCLEOTIDE SEQUENCE [LARGE SCALE GENOMIC DNA]</scope>
    <source>
        <strain evidence="1 2">NM82_D38</strain>
    </source>
</reference>
<protein>
    <submittedName>
        <fullName evidence="1">4Fe-4S ferredoxin</fullName>
    </submittedName>
</protein>
<dbReference type="AlphaFoldDB" id="A0A6L6YEI9"/>
<proteinExistence type="predicted"/>
<sequence>MAKELMQIEIDSGLKKEFLECINHAYKGKTEEGIIDLIRIYVERAKGSPRQKEIKSKVQQFVFEGDAKSGITPLEIEKLVLNKTDEDIEAARLDKSK</sequence>
<comment type="caution">
    <text evidence="1">The sequence shown here is derived from an EMBL/GenBank/DDBJ whole genome shotgun (WGS) entry which is preliminary data.</text>
</comment>
<dbReference type="Proteomes" id="UP000472580">
    <property type="component" value="Unassembled WGS sequence"/>
</dbReference>
<accession>A0A6L6YEI9</accession>
<name>A0A6L6YEI9_9BURK</name>